<dbReference type="InterPro" id="IPR044947">
    <property type="entry name" value="Phage_T4_Gp32_ssDNA-bd_sf"/>
</dbReference>
<gene>
    <name evidence="1" type="ORF">MM415B02217_0002</name>
</gene>
<dbReference type="AlphaFoldDB" id="A0A6M3KVL2"/>
<proteinExistence type="predicted"/>
<name>A0A6M3KVL2_9ZZZZ</name>
<organism evidence="1">
    <name type="scientific">viral metagenome</name>
    <dbReference type="NCBI Taxonomy" id="1070528"/>
    <lineage>
        <taxon>unclassified sequences</taxon>
        <taxon>metagenomes</taxon>
        <taxon>organismal metagenomes</taxon>
    </lineage>
</organism>
<sequence>MSEFGKTLDESEKRTTTRARYGSDFVKITNDHQTVIRVLDAKPEVHWSHFVPKGHHAFPNANAGKGMSFMCPGWDDCPICAWNREQKKADPKTKDVLNARKLYTFNVLDRTPVVMCPSCEAEHYEGGGSYPSECECGADLSNVEAAPRNKVQIMQKGKRIVDQFKSFEEEPELGDLKEYDVKLDTRGKGSESMTTCVPKQKTAIDMTKVIGEDWEEKLYNIKQVTSPLPAEAIKRILGGEDYYTVLSAKKEETAS</sequence>
<dbReference type="Gene3D" id="3.90.198.10">
    <property type="entry name" value="Replication Fork Single-Stranded Dna Binding Protein"/>
    <property type="match status" value="1"/>
</dbReference>
<evidence type="ECO:0000313" key="1">
    <source>
        <dbReference type="EMBL" id="QJA85474.1"/>
    </source>
</evidence>
<accession>A0A6M3KVL2</accession>
<protein>
    <submittedName>
        <fullName evidence="1">Uncharacterized protein</fullName>
    </submittedName>
</protein>
<dbReference type="EMBL" id="MT142577">
    <property type="protein sequence ID" value="QJA85474.1"/>
    <property type="molecule type" value="Genomic_DNA"/>
</dbReference>
<reference evidence="1" key="1">
    <citation type="submission" date="2020-03" db="EMBL/GenBank/DDBJ databases">
        <title>The deep terrestrial virosphere.</title>
        <authorList>
            <person name="Holmfeldt K."/>
            <person name="Nilsson E."/>
            <person name="Simone D."/>
            <person name="Lopez-Fernandez M."/>
            <person name="Wu X."/>
            <person name="de Brujin I."/>
            <person name="Lundin D."/>
            <person name="Andersson A."/>
            <person name="Bertilsson S."/>
            <person name="Dopson M."/>
        </authorList>
    </citation>
    <scope>NUCLEOTIDE SEQUENCE</scope>
    <source>
        <strain evidence="1">MM415B02217</strain>
    </source>
</reference>